<feature type="transmembrane region" description="Helical" evidence="1">
    <location>
        <begin position="39"/>
        <end position="61"/>
    </location>
</feature>
<accession>A0ABT3AS96</accession>
<feature type="transmembrane region" description="Helical" evidence="1">
    <location>
        <begin position="6"/>
        <end position="27"/>
    </location>
</feature>
<dbReference type="PANTHER" id="PTHR45138:SF9">
    <property type="entry name" value="DIGUANYLATE CYCLASE DGCM-RELATED"/>
    <property type="match status" value="1"/>
</dbReference>
<keyword evidence="1" id="KW-1133">Transmembrane helix</keyword>
<evidence type="ECO:0000313" key="6">
    <source>
        <dbReference type="Proteomes" id="UP001526143"/>
    </source>
</evidence>
<feature type="domain" description="PAS" evidence="2">
    <location>
        <begin position="240"/>
        <end position="269"/>
    </location>
</feature>
<evidence type="ECO:0000256" key="1">
    <source>
        <dbReference type="SAM" id="Phobius"/>
    </source>
</evidence>
<dbReference type="SMART" id="SM00086">
    <property type="entry name" value="PAC"/>
    <property type="match status" value="1"/>
</dbReference>
<feature type="domain" description="GGDEF" evidence="4">
    <location>
        <begin position="402"/>
        <end position="534"/>
    </location>
</feature>
<dbReference type="NCBIfam" id="TIGR00229">
    <property type="entry name" value="sensory_box"/>
    <property type="match status" value="1"/>
</dbReference>
<dbReference type="SMART" id="SM00267">
    <property type="entry name" value="GGDEF"/>
    <property type="match status" value="1"/>
</dbReference>
<dbReference type="GO" id="GO:0052621">
    <property type="term" value="F:diguanylate cyclase activity"/>
    <property type="evidence" value="ECO:0007669"/>
    <property type="project" value="UniProtKB-EC"/>
</dbReference>
<comment type="caution">
    <text evidence="5">The sequence shown here is derived from an EMBL/GenBank/DDBJ whole genome shotgun (WGS) entry which is preliminary data.</text>
</comment>
<feature type="transmembrane region" description="Helical" evidence="1">
    <location>
        <begin position="182"/>
        <end position="199"/>
    </location>
</feature>
<dbReference type="SUPFAM" id="SSF55785">
    <property type="entry name" value="PYP-like sensor domain (PAS domain)"/>
    <property type="match status" value="1"/>
</dbReference>
<dbReference type="PANTHER" id="PTHR45138">
    <property type="entry name" value="REGULATORY COMPONENTS OF SENSORY TRANSDUCTION SYSTEM"/>
    <property type="match status" value="1"/>
</dbReference>
<dbReference type="NCBIfam" id="TIGR00254">
    <property type="entry name" value="GGDEF"/>
    <property type="match status" value="1"/>
</dbReference>
<keyword evidence="5" id="KW-0548">Nucleotidyltransferase</keyword>
<keyword evidence="5" id="KW-0808">Transferase</keyword>
<dbReference type="Gene3D" id="3.30.450.20">
    <property type="entry name" value="PAS domain"/>
    <property type="match status" value="1"/>
</dbReference>
<dbReference type="CDD" id="cd00130">
    <property type="entry name" value="PAS"/>
    <property type="match status" value="1"/>
</dbReference>
<keyword evidence="1" id="KW-0472">Membrane</keyword>
<feature type="transmembrane region" description="Helical" evidence="1">
    <location>
        <begin position="103"/>
        <end position="126"/>
    </location>
</feature>
<evidence type="ECO:0000313" key="5">
    <source>
        <dbReference type="EMBL" id="MCV3211991.1"/>
    </source>
</evidence>
<dbReference type="PROSITE" id="PS50113">
    <property type="entry name" value="PAC"/>
    <property type="match status" value="1"/>
</dbReference>
<dbReference type="EC" id="2.7.7.65" evidence="5"/>
<evidence type="ECO:0000259" key="3">
    <source>
        <dbReference type="PROSITE" id="PS50113"/>
    </source>
</evidence>
<dbReference type="InterPro" id="IPR050469">
    <property type="entry name" value="Diguanylate_Cyclase"/>
</dbReference>
<dbReference type="InterPro" id="IPR001610">
    <property type="entry name" value="PAC"/>
</dbReference>
<dbReference type="InterPro" id="IPR043128">
    <property type="entry name" value="Rev_trsase/Diguanyl_cyclase"/>
</dbReference>
<dbReference type="CDD" id="cd01949">
    <property type="entry name" value="GGDEF"/>
    <property type="match status" value="1"/>
</dbReference>
<gene>
    <name evidence="5" type="ORF">OGM63_00375</name>
</gene>
<dbReference type="RefSeq" id="WP_263743508.1">
    <property type="nucleotide sequence ID" value="NZ_JAOWRF010000002.1"/>
</dbReference>
<name>A0ABT3AS96_9CYAN</name>
<dbReference type="Pfam" id="PF08448">
    <property type="entry name" value="PAS_4"/>
    <property type="match status" value="1"/>
</dbReference>
<dbReference type="PROSITE" id="PS50887">
    <property type="entry name" value="GGDEF"/>
    <property type="match status" value="1"/>
</dbReference>
<keyword evidence="6" id="KW-1185">Reference proteome</keyword>
<dbReference type="InterPro" id="IPR000014">
    <property type="entry name" value="PAS"/>
</dbReference>
<feature type="transmembrane region" description="Helical" evidence="1">
    <location>
        <begin position="211"/>
        <end position="233"/>
    </location>
</feature>
<keyword evidence="1" id="KW-0812">Transmembrane</keyword>
<dbReference type="InterPro" id="IPR013656">
    <property type="entry name" value="PAS_4"/>
</dbReference>
<evidence type="ECO:0000259" key="4">
    <source>
        <dbReference type="PROSITE" id="PS50887"/>
    </source>
</evidence>
<feature type="transmembrane region" description="Helical" evidence="1">
    <location>
        <begin position="73"/>
        <end position="91"/>
    </location>
</feature>
<proteinExistence type="predicted"/>
<organism evidence="5 6">
    <name type="scientific">Plectonema radiosum NIES-515</name>
    <dbReference type="NCBI Taxonomy" id="2986073"/>
    <lineage>
        <taxon>Bacteria</taxon>
        <taxon>Bacillati</taxon>
        <taxon>Cyanobacteriota</taxon>
        <taxon>Cyanophyceae</taxon>
        <taxon>Oscillatoriophycideae</taxon>
        <taxon>Oscillatoriales</taxon>
        <taxon>Microcoleaceae</taxon>
        <taxon>Plectonema</taxon>
    </lineage>
</organism>
<dbReference type="InterPro" id="IPR000160">
    <property type="entry name" value="GGDEF_dom"/>
</dbReference>
<dbReference type="Gene3D" id="3.30.70.270">
    <property type="match status" value="1"/>
</dbReference>
<dbReference type="EMBL" id="JAOWRF010000002">
    <property type="protein sequence ID" value="MCV3211991.1"/>
    <property type="molecule type" value="Genomic_DNA"/>
</dbReference>
<dbReference type="InterPro" id="IPR000700">
    <property type="entry name" value="PAS-assoc_C"/>
</dbReference>
<dbReference type="Pfam" id="PF00990">
    <property type="entry name" value="GGDEF"/>
    <property type="match status" value="1"/>
</dbReference>
<dbReference type="InterPro" id="IPR029787">
    <property type="entry name" value="Nucleotide_cyclase"/>
</dbReference>
<feature type="transmembrane region" description="Helical" evidence="1">
    <location>
        <begin position="146"/>
        <end position="170"/>
    </location>
</feature>
<reference evidence="5 6" key="1">
    <citation type="submission" date="2022-10" db="EMBL/GenBank/DDBJ databases">
        <title>Identification of biosynthetic pathway for the production of the potent trypsin inhibitor radiosumin.</title>
        <authorList>
            <person name="Fewer D.P."/>
            <person name="Delbaje E."/>
            <person name="Ouyang X."/>
            <person name="Agostino P.D."/>
            <person name="Wahlsten M."/>
            <person name="Jokela J."/>
            <person name="Permi P."/>
            <person name="Haapaniemi E."/>
            <person name="Koistinen H."/>
        </authorList>
    </citation>
    <scope>NUCLEOTIDE SEQUENCE [LARGE SCALE GENOMIC DNA]</scope>
    <source>
        <strain evidence="5 6">NIES-515</strain>
    </source>
</reference>
<dbReference type="PROSITE" id="PS50112">
    <property type="entry name" value="PAS"/>
    <property type="match status" value="1"/>
</dbReference>
<dbReference type="SUPFAM" id="SSF55073">
    <property type="entry name" value="Nucleotide cyclase"/>
    <property type="match status" value="1"/>
</dbReference>
<dbReference type="Pfam" id="PF16927">
    <property type="entry name" value="HisKA_7TM"/>
    <property type="match status" value="1"/>
</dbReference>
<evidence type="ECO:0000259" key="2">
    <source>
        <dbReference type="PROSITE" id="PS50112"/>
    </source>
</evidence>
<protein>
    <submittedName>
        <fullName evidence="5">Diguanylate cyclase</fullName>
        <ecNumber evidence="5">2.7.7.65</ecNumber>
    </submittedName>
</protein>
<sequence length="534" mass="60788">MLFQYNLYFFVLSLTAIISAIVAFDAWQRRQTSAVSKPFILMMLAIALYALVAAMEAGAIALEDKIFWSKLEYVASNSVITLFLIFTMHFTSKRQWLTSRNIALLWVIPAFNVAMVATNEWHNLIWTGFLRHPHQTNIMIYQHGIGFFWVMGCVYVYTFAGILLLAKRALLPSVLYSQQSSIALVGGLIPLVGGSAYMLCLTPPGLNITPMSFMLTGLIYAVSVFRFGMFDLVPVVRDILIDRMSDGVLVLDVQNRILDINPAAQNLIGTTAHLIGQSADQVMSKWQEKIISYHEYESVNTEILMDLSTLRYLELQITPLRDRRRQLTGYLLILRDITQRYQVEVELRQANERLRLQVVQIETLQAQLREQAMQDDLTGLFNRRYFDQTFPRELVCATQESYPVAVILMDIDYFKKINDTFGHQAGDRVLQLFAGLLRQYSRSSDIVCRYGGEEFVLALPGMTLNNAFQYAEQIRLSFQAARVKFADREINTTVSGGICVFPDNGNTSDDMLELADKALYAAKAYGRNCIKYVR</sequence>
<feature type="domain" description="PAC" evidence="3">
    <location>
        <begin position="297"/>
        <end position="349"/>
    </location>
</feature>
<dbReference type="InterPro" id="IPR035965">
    <property type="entry name" value="PAS-like_dom_sf"/>
</dbReference>
<dbReference type="InterPro" id="IPR031621">
    <property type="entry name" value="HisKA_7TM"/>
</dbReference>
<dbReference type="Proteomes" id="UP001526143">
    <property type="component" value="Unassembled WGS sequence"/>
</dbReference>